<dbReference type="GO" id="GO:0003997">
    <property type="term" value="F:acyl-CoA oxidase activity"/>
    <property type="evidence" value="ECO:0007669"/>
    <property type="project" value="InterPro"/>
</dbReference>
<dbReference type="Pfam" id="PF22924">
    <property type="entry name" value="ACOX_C_alpha1"/>
    <property type="match status" value="2"/>
</dbReference>
<evidence type="ECO:0000256" key="2">
    <source>
        <dbReference type="ARBA" id="ARBA00004846"/>
    </source>
</evidence>
<dbReference type="SUPFAM" id="SSF47203">
    <property type="entry name" value="Acyl-CoA dehydrogenase C-terminal domain-like"/>
    <property type="match status" value="2"/>
</dbReference>
<evidence type="ECO:0000313" key="7">
    <source>
        <dbReference type="Proteomes" id="UP000037510"/>
    </source>
</evidence>
<comment type="pathway">
    <text evidence="2">Lipid metabolism; peroxisomal fatty acid beta-oxidation.</text>
</comment>
<dbReference type="Gene3D" id="2.40.110.10">
    <property type="entry name" value="Butyryl-CoA Dehydrogenase, subunit A, domain 2"/>
    <property type="match status" value="1"/>
</dbReference>
<organism evidence="6 7">
    <name type="scientific">Operophtera brumata</name>
    <name type="common">Winter moth</name>
    <name type="synonym">Phalaena brumata</name>
    <dbReference type="NCBI Taxonomy" id="104452"/>
    <lineage>
        <taxon>Eukaryota</taxon>
        <taxon>Metazoa</taxon>
        <taxon>Ecdysozoa</taxon>
        <taxon>Arthropoda</taxon>
        <taxon>Hexapoda</taxon>
        <taxon>Insecta</taxon>
        <taxon>Pterygota</taxon>
        <taxon>Neoptera</taxon>
        <taxon>Endopterygota</taxon>
        <taxon>Lepidoptera</taxon>
        <taxon>Glossata</taxon>
        <taxon>Ditrysia</taxon>
        <taxon>Geometroidea</taxon>
        <taxon>Geometridae</taxon>
        <taxon>Larentiinae</taxon>
        <taxon>Operophtera</taxon>
    </lineage>
</organism>
<feature type="non-terminal residue" evidence="6">
    <location>
        <position position="1"/>
    </location>
</feature>
<sequence length="271" mass="30033">TELGHGTFVRGLETTATYDPKTKEFVLHSPTLTAYKWWPGGRKYYSVRFCATNYCIVMAQLYTSGKCHGIHSFIVQLRDEDTHMPLKGIKVGEIGAKLGMNGTNNGFLGFDHCNLIRSEPEPQILDYVTQQHKLFIGIATVHAFKLSADWLWNMYNNVTAELEAGDLDRLPELHALSCCLKAVTTSDAAECVERCRLACGGHGYMLASNLPLTYGLVTAACTYEGENTECVERCRLHGYMLASNLPLTYGLVTAACTYEGENTVLLLQTAR</sequence>
<accession>A0A0L7KQH8</accession>
<protein>
    <submittedName>
        <fullName evidence="6">Acyl-coenzyme A oxidase</fullName>
    </submittedName>
</protein>
<dbReference type="Proteomes" id="UP000037510">
    <property type="component" value="Unassembled WGS sequence"/>
</dbReference>
<comment type="caution">
    <text evidence="6">The sequence shown here is derived from an EMBL/GenBank/DDBJ whole genome shotgun (WGS) entry which is preliminary data.</text>
</comment>
<evidence type="ECO:0000259" key="5">
    <source>
        <dbReference type="Pfam" id="PF22924"/>
    </source>
</evidence>
<dbReference type="InterPro" id="IPR055060">
    <property type="entry name" value="ACOX_C_alpha1"/>
</dbReference>
<dbReference type="STRING" id="104452.A0A0L7KQH8"/>
<dbReference type="GO" id="GO:0005777">
    <property type="term" value="C:peroxisome"/>
    <property type="evidence" value="ECO:0007669"/>
    <property type="project" value="InterPro"/>
</dbReference>
<evidence type="ECO:0000256" key="1">
    <source>
        <dbReference type="ARBA" id="ARBA00001974"/>
    </source>
</evidence>
<dbReference type="GO" id="GO:0055088">
    <property type="term" value="P:lipid homeostasis"/>
    <property type="evidence" value="ECO:0007669"/>
    <property type="project" value="TreeGrafter"/>
</dbReference>
<reference evidence="6 7" key="1">
    <citation type="journal article" date="2015" name="Genome Biol. Evol.">
        <title>The genome of winter moth (Operophtera brumata) provides a genomic perspective on sexual dimorphism and phenology.</title>
        <authorList>
            <person name="Derks M.F."/>
            <person name="Smit S."/>
            <person name="Salis L."/>
            <person name="Schijlen E."/>
            <person name="Bossers A."/>
            <person name="Mateman C."/>
            <person name="Pijl A.S."/>
            <person name="de Ridder D."/>
            <person name="Groenen M.A."/>
            <person name="Visser M.E."/>
            <person name="Megens H.J."/>
        </authorList>
    </citation>
    <scope>NUCLEOTIDE SEQUENCE [LARGE SCALE GENOMIC DNA]</scope>
    <source>
        <strain evidence="6">WM2013NL</strain>
        <tissue evidence="6">Head and thorax</tissue>
    </source>
</reference>
<keyword evidence="7" id="KW-1185">Reference proteome</keyword>
<keyword evidence="4" id="KW-0274">FAD</keyword>
<evidence type="ECO:0000313" key="6">
    <source>
        <dbReference type="EMBL" id="KOB65547.1"/>
    </source>
</evidence>
<comment type="cofactor">
    <cofactor evidence="1">
        <name>FAD</name>
        <dbReference type="ChEBI" id="CHEBI:57692"/>
    </cofactor>
</comment>
<dbReference type="AlphaFoldDB" id="A0A0L7KQH8"/>
<dbReference type="FunFam" id="2.40.110.10:FF:000075">
    <property type="entry name" value="Acyl-coenzyme A oxidase"/>
    <property type="match status" value="1"/>
</dbReference>
<name>A0A0L7KQH8_OPEBR</name>
<dbReference type="InterPro" id="IPR012258">
    <property type="entry name" value="Acyl-CoA_oxidase"/>
</dbReference>
<dbReference type="Gene3D" id="1.20.140.10">
    <property type="entry name" value="Butyryl-CoA Dehydrogenase, subunit A, domain 3"/>
    <property type="match status" value="2"/>
</dbReference>
<dbReference type="InterPro" id="IPR009100">
    <property type="entry name" value="AcylCoA_DH/oxidase_NM_dom_sf"/>
</dbReference>
<dbReference type="GO" id="GO:0005504">
    <property type="term" value="F:fatty acid binding"/>
    <property type="evidence" value="ECO:0007669"/>
    <property type="project" value="TreeGrafter"/>
</dbReference>
<dbReference type="EMBL" id="JTDY01006990">
    <property type="protein sequence ID" value="KOB65547.1"/>
    <property type="molecule type" value="Genomic_DNA"/>
</dbReference>
<dbReference type="GO" id="GO:0071949">
    <property type="term" value="F:FAD binding"/>
    <property type="evidence" value="ECO:0007669"/>
    <property type="project" value="InterPro"/>
</dbReference>
<feature type="domain" description="Acyl-CoA oxidase C-alpha1" evidence="5">
    <location>
        <begin position="230"/>
        <end position="271"/>
    </location>
</feature>
<evidence type="ECO:0000256" key="4">
    <source>
        <dbReference type="ARBA" id="ARBA00022827"/>
    </source>
</evidence>
<evidence type="ECO:0000256" key="3">
    <source>
        <dbReference type="ARBA" id="ARBA00022630"/>
    </source>
</evidence>
<dbReference type="SUPFAM" id="SSF56645">
    <property type="entry name" value="Acyl-CoA dehydrogenase NM domain-like"/>
    <property type="match status" value="1"/>
</dbReference>
<dbReference type="PANTHER" id="PTHR10909">
    <property type="entry name" value="ELECTRON TRANSPORT OXIDOREDUCTASE"/>
    <property type="match status" value="1"/>
</dbReference>
<dbReference type="InterPro" id="IPR046373">
    <property type="entry name" value="Acyl-CoA_Oxase/DH_mid-dom_sf"/>
</dbReference>
<dbReference type="InterPro" id="IPR036250">
    <property type="entry name" value="AcylCo_DH-like_C"/>
</dbReference>
<feature type="domain" description="Acyl-CoA oxidase C-alpha1" evidence="5">
    <location>
        <begin position="118"/>
        <end position="228"/>
    </location>
</feature>
<gene>
    <name evidence="6" type="ORF">OBRU01_19618</name>
</gene>
<dbReference type="PANTHER" id="PTHR10909:SF250">
    <property type="entry name" value="PEROXISOMAL ACYL-COENZYME A OXIDASE 1"/>
    <property type="match status" value="1"/>
</dbReference>
<dbReference type="GO" id="GO:0033540">
    <property type="term" value="P:fatty acid beta-oxidation using acyl-CoA oxidase"/>
    <property type="evidence" value="ECO:0007669"/>
    <property type="project" value="TreeGrafter"/>
</dbReference>
<keyword evidence="3" id="KW-0285">Flavoprotein</keyword>
<proteinExistence type="predicted"/>